<dbReference type="EMBL" id="CP031358">
    <property type="protein sequence ID" value="AXK44016.1"/>
    <property type="molecule type" value="Genomic_DNA"/>
</dbReference>
<evidence type="ECO:0000313" key="1">
    <source>
        <dbReference type="EMBL" id="AXK44016.1"/>
    </source>
</evidence>
<name>A0A345YJB4_9SPHN</name>
<geneLocation type="plasmid" evidence="1 2">
    <name>unnamed</name>
</geneLocation>
<sequence length="88" mass="9766">MIEVTVQPNGRRGETPMRIALCGYSMERGKNVVIVEVADAGTARRHFWAKRVSESGRATGLTWSRWIAEREAAGYEVIYQPAQTAKAA</sequence>
<keyword evidence="1" id="KW-0614">Plasmid</keyword>
<evidence type="ECO:0000313" key="2">
    <source>
        <dbReference type="Proteomes" id="UP000254508"/>
    </source>
</evidence>
<keyword evidence="2" id="KW-1185">Reference proteome</keyword>
<dbReference type="KEGG" id="err:DVR09_16310"/>
<organism evidence="1 2">
    <name type="scientific">Erythrobacter aureus</name>
    <dbReference type="NCBI Taxonomy" id="2182384"/>
    <lineage>
        <taxon>Bacteria</taxon>
        <taxon>Pseudomonadati</taxon>
        <taxon>Pseudomonadota</taxon>
        <taxon>Alphaproteobacteria</taxon>
        <taxon>Sphingomonadales</taxon>
        <taxon>Erythrobacteraceae</taxon>
        <taxon>Erythrobacter/Porphyrobacter group</taxon>
        <taxon>Erythrobacter</taxon>
    </lineage>
</organism>
<reference evidence="1 2" key="1">
    <citation type="submission" date="2018-07" db="EMBL/GenBank/DDBJ databases">
        <title>Genome sequence of Erythrobacter strain YH-07, an antagonistic bacterium isolated from Yellow Sea.</title>
        <authorList>
            <person name="Tang T."/>
            <person name="Liu Q."/>
            <person name="Sun X."/>
        </authorList>
    </citation>
    <scope>NUCLEOTIDE SEQUENCE [LARGE SCALE GENOMIC DNA]</scope>
    <source>
        <strain evidence="1 2">YH-07</strain>
        <plasmid evidence="1 2">unnamed</plasmid>
    </source>
</reference>
<dbReference type="RefSeq" id="WP_115418329.1">
    <property type="nucleotide sequence ID" value="NZ_CP031358.1"/>
</dbReference>
<proteinExistence type="predicted"/>
<dbReference type="Proteomes" id="UP000254508">
    <property type="component" value="Plasmid unnamed"/>
</dbReference>
<gene>
    <name evidence="1" type="ORF">DVR09_16310</name>
</gene>
<dbReference type="AlphaFoldDB" id="A0A345YJB4"/>
<protein>
    <submittedName>
        <fullName evidence="1">Uncharacterized protein</fullName>
    </submittedName>
</protein>
<accession>A0A345YJB4</accession>